<keyword evidence="3" id="KW-1185">Reference proteome</keyword>
<proteinExistence type="inferred from homology"/>
<dbReference type="CDD" id="cd02965">
    <property type="entry name" value="HyaE"/>
    <property type="match status" value="1"/>
</dbReference>
<dbReference type="InterPro" id="IPR010893">
    <property type="entry name" value="NiFe-hyd_mat_HyaE"/>
</dbReference>
<evidence type="ECO:0000313" key="3">
    <source>
        <dbReference type="Proteomes" id="UP000518288"/>
    </source>
</evidence>
<name>A0A7Y9R231_9BURK</name>
<dbReference type="InterPro" id="IPR036249">
    <property type="entry name" value="Thioredoxin-like_sf"/>
</dbReference>
<comment type="similarity">
    <text evidence="1">Belongs to the HupG/HyaE family.</text>
</comment>
<comment type="caution">
    <text evidence="2">The sequence shown here is derived from an EMBL/GenBank/DDBJ whole genome shotgun (WGS) entry which is preliminary data.</text>
</comment>
<gene>
    <name evidence="2" type="ORF">BDD16_003225</name>
</gene>
<sequence length="160" mass="17045">MTMTTMPTTTLSPDTTDLHPLVARLVRAFDARLVTPDSVDAWSAEGGDRVLLLGGDPVRFPEALDVAVVLPELQRAVGGRFRIAVAARGDEDALARRYGVLRWPALVFLREGRYVSVLPGMHDWTDYVAQVQAALATAPSRVPGVGIPVVSATAGASACH</sequence>
<dbReference type="EMBL" id="JACCFH010000001">
    <property type="protein sequence ID" value="NYG34239.1"/>
    <property type="molecule type" value="Genomic_DNA"/>
</dbReference>
<dbReference type="Proteomes" id="UP000518288">
    <property type="component" value="Unassembled WGS sequence"/>
</dbReference>
<evidence type="ECO:0000313" key="2">
    <source>
        <dbReference type="EMBL" id="NYG34239.1"/>
    </source>
</evidence>
<dbReference type="RefSeq" id="WP_246332576.1">
    <property type="nucleotide sequence ID" value="NZ_JACCFH010000001.1"/>
</dbReference>
<dbReference type="SUPFAM" id="SSF52833">
    <property type="entry name" value="Thioredoxin-like"/>
    <property type="match status" value="1"/>
</dbReference>
<protein>
    <submittedName>
        <fullName evidence="2">Hydrogenase-1 operon protein HyaE</fullName>
    </submittedName>
</protein>
<evidence type="ECO:0000256" key="1">
    <source>
        <dbReference type="ARBA" id="ARBA00009004"/>
    </source>
</evidence>
<dbReference type="AlphaFoldDB" id="A0A7Y9R231"/>
<organism evidence="2 3">
    <name type="scientific">Sphaerotilus montanus</name>
    <dbReference type="NCBI Taxonomy" id="522889"/>
    <lineage>
        <taxon>Bacteria</taxon>
        <taxon>Pseudomonadati</taxon>
        <taxon>Pseudomonadota</taxon>
        <taxon>Betaproteobacteria</taxon>
        <taxon>Burkholderiales</taxon>
        <taxon>Sphaerotilaceae</taxon>
        <taxon>Sphaerotilus</taxon>
    </lineage>
</organism>
<accession>A0A7Y9R231</accession>
<reference evidence="2 3" key="1">
    <citation type="submission" date="2020-07" db="EMBL/GenBank/DDBJ databases">
        <title>Genomic Encyclopedia of Archaeal and Bacterial Type Strains, Phase II (KMG-II): from individual species to whole genera.</title>
        <authorList>
            <person name="Goeker M."/>
        </authorList>
    </citation>
    <scope>NUCLEOTIDE SEQUENCE [LARGE SCALE GENOMIC DNA]</scope>
    <source>
        <strain evidence="2 3">DSM 21226</strain>
    </source>
</reference>
<dbReference type="Pfam" id="PF07449">
    <property type="entry name" value="HyaE"/>
    <property type="match status" value="1"/>
</dbReference>
<dbReference type="Gene3D" id="3.40.30.10">
    <property type="entry name" value="Glutaredoxin"/>
    <property type="match status" value="1"/>
</dbReference>